<dbReference type="SMART" id="SM01136">
    <property type="entry name" value="DKCLD"/>
    <property type="match status" value="1"/>
</dbReference>
<feature type="domain" description="Dyskerin-like" evidence="1">
    <location>
        <begin position="1"/>
        <end position="59"/>
    </location>
</feature>
<dbReference type="InterPro" id="IPR020103">
    <property type="entry name" value="PsdUridine_synth_cat_dom_sf"/>
</dbReference>
<dbReference type="GO" id="GO:0000495">
    <property type="term" value="P:box H/ACA sno(s)RNA 3'-end processing"/>
    <property type="evidence" value="ECO:0007669"/>
    <property type="project" value="TreeGrafter"/>
</dbReference>
<name>A0A2R7Y2H3_9ARCH</name>
<comment type="caution">
    <text evidence="2">The sequence shown here is derived from an EMBL/GenBank/DDBJ whole genome shotgun (WGS) entry which is preliminary data.</text>
</comment>
<dbReference type="GO" id="GO:0003723">
    <property type="term" value="F:RNA binding"/>
    <property type="evidence" value="ECO:0007669"/>
    <property type="project" value="InterPro"/>
</dbReference>
<reference evidence="2 3" key="1">
    <citation type="submission" date="2017-04" db="EMBL/GenBank/DDBJ databases">
        <title>Draft Aigarchaeota genome from a New Zealand hot spring.</title>
        <authorList>
            <person name="Reysenbach A.-L."/>
            <person name="Donaho J.A."/>
            <person name="Gerhart J."/>
            <person name="Kelley J.F."/>
            <person name="Kouba K."/>
            <person name="Podar M."/>
            <person name="Stott M."/>
        </authorList>
    </citation>
    <scope>NUCLEOTIDE SEQUENCE [LARGE SCALE GENOMIC DNA]</scope>
    <source>
        <strain evidence="2">NZ13_MG1</strain>
    </source>
</reference>
<evidence type="ECO:0000313" key="3">
    <source>
        <dbReference type="Proteomes" id="UP000244066"/>
    </source>
</evidence>
<dbReference type="InterPro" id="IPR004802">
    <property type="entry name" value="tRNA_PsdUridine_synth_B_fam"/>
</dbReference>
<dbReference type="Proteomes" id="UP000244066">
    <property type="component" value="Unassembled WGS sequence"/>
</dbReference>
<protein>
    <recommendedName>
        <fullName evidence="1">Dyskerin-like domain-containing protein</fullName>
    </recommendedName>
</protein>
<sequence>MVGGPVPPWQRERKTLVRLEAETDPKYGYNPYERPIRMHLRLGVINLDKPRGPTSHEVSSKIKDLLGIERAGHGGTLGGFEPGETRPFLAFYRYS</sequence>
<dbReference type="GO" id="GO:1990481">
    <property type="term" value="P:mRNA pseudouridine synthesis"/>
    <property type="evidence" value="ECO:0007669"/>
    <property type="project" value="TreeGrafter"/>
</dbReference>
<dbReference type="EMBL" id="NDWU01000033">
    <property type="protein sequence ID" value="PUA31012.1"/>
    <property type="molecule type" value="Genomic_DNA"/>
</dbReference>
<dbReference type="InterPro" id="IPR012960">
    <property type="entry name" value="Dyskerin-like"/>
</dbReference>
<dbReference type="GO" id="GO:0031120">
    <property type="term" value="P:snRNA pseudouridine synthesis"/>
    <property type="evidence" value="ECO:0007669"/>
    <property type="project" value="TreeGrafter"/>
</dbReference>
<organism evidence="2 3">
    <name type="scientific">Candidatus Terraquivivens tikiterensis</name>
    <dbReference type="NCBI Taxonomy" id="1980982"/>
    <lineage>
        <taxon>Archaea</taxon>
        <taxon>Nitrososphaerota</taxon>
        <taxon>Candidatus Wolframiiraptoraceae</taxon>
        <taxon>Candidatus Terraquivivens</taxon>
    </lineage>
</organism>
<evidence type="ECO:0000259" key="1">
    <source>
        <dbReference type="SMART" id="SM01136"/>
    </source>
</evidence>
<evidence type="ECO:0000313" key="2">
    <source>
        <dbReference type="EMBL" id="PUA31012.1"/>
    </source>
</evidence>
<dbReference type="AlphaFoldDB" id="A0A2R7Y2H3"/>
<gene>
    <name evidence="2" type="ORF">B9J98_08230</name>
</gene>
<dbReference type="PANTHER" id="PTHR23127">
    <property type="entry name" value="CENTROMERE/MICROTUBULE BINDING PROTEIN CBF5"/>
    <property type="match status" value="1"/>
</dbReference>
<dbReference type="Gene3D" id="3.30.2350.10">
    <property type="entry name" value="Pseudouridine synthase"/>
    <property type="match status" value="1"/>
</dbReference>
<accession>A0A2R7Y2H3</accession>
<dbReference type="Pfam" id="PF08068">
    <property type="entry name" value="DKCLD"/>
    <property type="match status" value="1"/>
</dbReference>
<proteinExistence type="predicted"/>
<dbReference type="PANTHER" id="PTHR23127:SF0">
    <property type="entry name" value="H_ACA RIBONUCLEOPROTEIN COMPLEX SUBUNIT DKC1"/>
    <property type="match status" value="1"/>
</dbReference>
<dbReference type="SUPFAM" id="SSF55120">
    <property type="entry name" value="Pseudouridine synthase"/>
    <property type="match status" value="1"/>
</dbReference>
<dbReference type="GO" id="GO:0009982">
    <property type="term" value="F:pseudouridine synthase activity"/>
    <property type="evidence" value="ECO:0007669"/>
    <property type="project" value="InterPro"/>
</dbReference>
<dbReference type="GO" id="GO:0031118">
    <property type="term" value="P:rRNA pseudouridine synthesis"/>
    <property type="evidence" value="ECO:0007669"/>
    <property type="project" value="TreeGrafter"/>
</dbReference>